<dbReference type="AlphaFoldDB" id="A0A9P1HCF9"/>
<dbReference type="EMBL" id="CALLCH030000020">
    <property type="protein sequence ID" value="CAI4219503.1"/>
    <property type="molecule type" value="Genomic_DNA"/>
</dbReference>
<proteinExistence type="predicted"/>
<dbReference type="OrthoDB" id="5352472at2759"/>
<sequence>MPPQLLPASAAAFAPRASSVNVVLGSKVEPWLTQTLKRVNRVKRPLNSVPQHQRCLTEILSSPNAYWTLTSVMLPKAPETELRRDPNPLVEALFNYQLLHVEAYIVHVDMVLRNEANTYDWPEKEQQCKKLHEDFVQAINRFVYRTHVSALEGLEEGGVGELLCGKSEEVKNSIEGLMKHSPVTMAMWSQPTPATSLPAVEAWRILPSSPSVASTSGDSNGSLWVTMGMSEVQIPSPTPAYSAPFSAPGLYYSSPTVTAGISAALPLPSMLAPAQCGVHTGYGNFGWDRYQEYTSIM</sequence>
<reference evidence="1" key="1">
    <citation type="submission" date="2022-11" db="EMBL/GenBank/DDBJ databases">
        <authorList>
            <person name="Scott C."/>
            <person name="Bruce N."/>
        </authorList>
    </citation>
    <scope>NUCLEOTIDE SEQUENCE</scope>
</reference>
<accession>A0A9P1HCF9</accession>
<evidence type="ECO:0000313" key="2">
    <source>
        <dbReference type="Proteomes" id="UP000838763"/>
    </source>
</evidence>
<protein>
    <submittedName>
        <fullName evidence="1">Uncharacterized protein</fullName>
    </submittedName>
</protein>
<name>A0A9P1HCF9_9PEZI</name>
<gene>
    <name evidence="1" type="ORF">PPNO1_LOCUS9061</name>
</gene>
<comment type="caution">
    <text evidence="1">The sequence shown here is derived from an EMBL/GenBank/DDBJ whole genome shotgun (WGS) entry which is preliminary data.</text>
</comment>
<organism evidence="1 2">
    <name type="scientific">Parascedosporium putredinis</name>
    <dbReference type="NCBI Taxonomy" id="1442378"/>
    <lineage>
        <taxon>Eukaryota</taxon>
        <taxon>Fungi</taxon>
        <taxon>Dikarya</taxon>
        <taxon>Ascomycota</taxon>
        <taxon>Pezizomycotina</taxon>
        <taxon>Sordariomycetes</taxon>
        <taxon>Hypocreomycetidae</taxon>
        <taxon>Microascales</taxon>
        <taxon>Microascaceae</taxon>
        <taxon>Parascedosporium</taxon>
    </lineage>
</organism>
<dbReference type="Proteomes" id="UP000838763">
    <property type="component" value="Unassembled WGS sequence"/>
</dbReference>
<keyword evidence="2" id="KW-1185">Reference proteome</keyword>
<evidence type="ECO:0000313" key="1">
    <source>
        <dbReference type="EMBL" id="CAI4219503.1"/>
    </source>
</evidence>